<evidence type="ECO:0000256" key="3">
    <source>
        <dbReference type="ARBA" id="ARBA00022801"/>
    </source>
</evidence>
<dbReference type="RefSeq" id="WP_354697877.1">
    <property type="nucleotide sequence ID" value="NZ_CP114014.1"/>
</dbReference>
<keyword evidence="3 6" id="KW-0378">Hydrolase</keyword>
<evidence type="ECO:0000256" key="8">
    <source>
        <dbReference type="SAM" id="SignalP"/>
    </source>
</evidence>
<dbReference type="PROSITE" id="PS51892">
    <property type="entry name" value="SUBTILASE"/>
    <property type="match status" value="1"/>
</dbReference>
<dbReference type="GO" id="GO:0006508">
    <property type="term" value="P:proteolysis"/>
    <property type="evidence" value="ECO:0007669"/>
    <property type="project" value="UniProtKB-KW"/>
</dbReference>
<dbReference type="InterPro" id="IPR015500">
    <property type="entry name" value="Peptidase_S8_subtilisin-rel"/>
</dbReference>
<feature type="region of interest" description="Disordered" evidence="7">
    <location>
        <begin position="290"/>
        <end position="315"/>
    </location>
</feature>
<dbReference type="InterPro" id="IPR023828">
    <property type="entry name" value="Peptidase_S8_Ser-AS"/>
</dbReference>
<dbReference type="InterPro" id="IPR036852">
    <property type="entry name" value="Peptidase_S8/S53_dom_sf"/>
</dbReference>
<proteinExistence type="inferred from homology"/>
<sequence>MRPHRAALALVTAAATALTLAPTAGAAAGAGNATSSTTGRLLVTLKAPDGARTLRAAGATIAGTGVEVAGPVADALRLVTVRPVAGLGMQAAATALRALPQVESVEVERRARLRFVPDDPALTTLETAPRTPPGVPVQWWVAGENLPALWDVTRGSGARVAVIDTGADSTHPELAGKIAQGIDNDATAGAGGAGNDEIGHGTHVASIACANAGNGAGITGAGLGCKVIVIKSDLSDSSIAMSIKQAVDAGADSINMSFGTDGSQAAATPIVNAIDYAVNRGVILVAAAADEPTEEQGDPSNVLQPTGSGSDITQGKGLSVTSADYGGARSPFAGLGSQVSIAAYGSFSTDAGPRGILAAFPTNTADLERPTFTSTGCGCRATFGGDNRYAYIQGTSMAAPMVAAVAALIRDLNPGLSARQVIQIMKQTATRPAGTEWTPDLGWGIVNGGNAAALARTIDATPPRTSVRSSTPKVVRGSSVTLRFNRVDEHPAKVVASGFKSLYVYRSTNGRKAVKIGSTTKSTFKVSIRRGSRYSFYTRGLDKAGNRETAPSRADVSIRGAAR</sequence>
<feature type="chain" id="PRO_5043324589" evidence="8">
    <location>
        <begin position="27"/>
        <end position="563"/>
    </location>
</feature>
<keyword evidence="2 6" id="KW-0645">Protease</keyword>
<evidence type="ECO:0000259" key="9">
    <source>
        <dbReference type="Pfam" id="PF00082"/>
    </source>
</evidence>
<dbReference type="Gene3D" id="3.40.50.200">
    <property type="entry name" value="Peptidase S8/S53 domain"/>
    <property type="match status" value="1"/>
</dbReference>
<accession>A0AAU7AY66</accession>
<feature type="active site" description="Charge relay system" evidence="5 6">
    <location>
        <position position="200"/>
    </location>
</feature>
<dbReference type="EMBL" id="CP114014">
    <property type="protein sequence ID" value="XAY06655.1"/>
    <property type="molecule type" value="Genomic_DNA"/>
</dbReference>
<evidence type="ECO:0000256" key="4">
    <source>
        <dbReference type="ARBA" id="ARBA00022825"/>
    </source>
</evidence>
<feature type="active site" description="Charge relay system" evidence="5 6">
    <location>
        <position position="164"/>
    </location>
</feature>
<dbReference type="KEGG" id="parq:DSM112329_03530"/>
<dbReference type="GO" id="GO:0004252">
    <property type="term" value="F:serine-type endopeptidase activity"/>
    <property type="evidence" value="ECO:0007669"/>
    <property type="project" value="UniProtKB-UniRule"/>
</dbReference>
<name>A0AAU7AY66_9ACTN</name>
<dbReference type="SUPFAM" id="SSF52743">
    <property type="entry name" value="Subtilisin-like"/>
    <property type="match status" value="1"/>
</dbReference>
<protein>
    <submittedName>
        <fullName evidence="10">Protease</fullName>
    </submittedName>
</protein>
<dbReference type="PROSITE" id="PS00137">
    <property type="entry name" value="SUBTILASE_HIS"/>
    <property type="match status" value="1"/>
</dbReference>
<dbReference type="PANTHER" id="PTHR43806:SF11">
    <property type="entry name" value="CEREVISIN-RELATED"/>
    <property type="match status" value="1"/>
</dbReference>
<feature type="signal peptide" evidence="8">
    <location>
        <begin position="1"/>
        <end position="26"/>
    </location>
</feature>
<organism evidence="10">
    <name type="scientific">Paraconexibacter sp. AEG42_29</name>
    <dbReference type="NCBI Taxonomy" id="2997339"/>
    <lineage>
        <taxon>Bacteria</taxon>
        <taxon>Bacillati</taxon>
        <taxon>Actinomycetota</taxon>
        <taxon>Thermoleophilia</taxon>
        <taxon>Solirubrobacterales</taxon>
        <taxon>Paraconexibacteraceae</taxon>
        <taxon>Paraconexibacter</taxon>
    </lineage>
</organism>
<evidence type="ECO:0000256" key="5">
    <source>
        <dbReference type="PIRSR" id="PIRSR615500-1"/>
    </source>
</evidence>
<dbReference type="PRINTS" id="PR00723">
    <property type="entry name" value="SUBTILISIN"/>
</dbReference>
<evidence type="ECO:0000256" key="2">
    <source>
        <dbReference type="ARBA" id="ARBA00022670"/>
    </source>
</evidence>
<keyword evidence="4 6" id="KW-0720">Serine protease</keyword>
<reference evidence="10" key="1">
    <citation type="submission" date="2022-12" db="EMBL/GenBank/DDBJ databases">
        <title>Paraconexibacter alkalitolerans sp. nov. and Baekduia alba sp. nov., isolated from soil and emended description of the genera Paraconexibacter (Chun et al., 2020) and Baekduia (An et al., 2020).</title>
        <authorList>
            <person name="Vieira S."/>
            <person name="Huber K.J."/>
            <person name="Geppert A."/>
            <person name="Wolf J."/>
            <person name="Neumann-Schaal M."/>
            <person name="Muesken M."/>
            <person name="Overmann J."/>
        </authorList>
    </citation>
    <scope>NUCLEOTIDE SEQUENCE</scope>
    <source>
        <strain evidence="10">AEG42_29</strain>
    </source>
</reference>
<comment type="similarity">
    <text evidence="1 6">Belongs to the peptidase S8 family.</text>
</comment>
<evidence type="ECO:0000313" key="10">
    <source>
        <dbReference type="EMBL" id="XAY06655.1"/>
    </source>
</evidence>
<feature type="domain" description="Peptidase S8/S53" evidence="9">
    <location>
        <begin position="155"/>
        <end position="444"/>
    </location>
</feature>
<gene>
    <name evidence="10" type="ORF">DSM112329_03530</name>
</gene>
<dbReference type="InterPro" id="IPR000209">
    <property type="entry name" value="Peptidase_S8/S53_dom"/>
</dbReference>
<dbReference type="PANTHER" id="PTHR43806">
    <property type="entry name" value="PEPTIDASE S8"/>
    <property type="match status" value="1"/>
</dbReference>
<evidence type="ECO:0000256" key="1">
    <source>
        <dbReference type="ARBA" id="ARBA00011073"/>
    </source>
</evidence>
<evidence type="ECO:0000256" key="6">
    <source>
        <dbReference type="PROSITE-ProRule" id="PRU01240"/>
    </source>
</evidence>
<dbReference type="InterPro" id="IPR022398">
    <property type="entry name" value="Peptidase_S8_His-AS"/>
</dbReference>
<evidence type="ECO:0000256" key="7">
    <source>
        <dbReference type="SAM" id="MobiDB-lite"/>
    </source>
</evidence>
<dbReference type="PROSITE" id="PS00138">
    <property type="entry name" value="SUBTILASE_SER"/>
    <property type="match status" value="1"/>
</dbReference>
<dbReference type="Pfam" id="PF00082">
    <property type="entry name" value="Peptidase_S8"/>
    <property type="match status" value="1"/>
</dbReference>
<feature type="compositionally biased region" description="Polar residues" evidence="7">
    <location>
        <begin position="298"/>
        <end position="313"/>
    </location>
</feature>
<feature type="region of interest" description="Disordered" evidence="7">
    <location>
        <begin position="543"/>
        <end position="563"/>
    </location>
</feature>
<dbReference type="AlphaFoldDB" id="A0AAU7AY66"/>
<dbReference type="InterPro" id="IPR050131">
    <property type="entry name" value="Peptidase_S8_subtilisin-like"/>
</dbReference>
<feature type="active site" description="Charge relay system" evidence="5 6">
    <location>
        <position position="396"/>
    </location>
</feature>
<keyword evidence="8" id="KW-0732">Signal</keyword>